<dbReference type="GO" id="GO:0005546">
    <property type="term" value="F:phosphatidylinositol-4,5-bisphosphate binding"/>
    <property type="evidence" value="ECO:0007669"/>
    <property type="project" value="TreeGrafter"/>
</dbReference>
<evidence type="ECO:0000259" key="4">
    <source>
        <dbReference type="Pfam" id="PF16979"/>
    </source>
</evidence>
<feature type="compositionally biased region" description="Low complexity" evidence="2">
    <location>
        <begin position="149"/>
        <end position="163"/>
    </location>
</feature>
<feature type="region of interest" description="Disordered" evidence="2">
    <location>
        <begin position="504"/>
        <end position="572"/>
    </location>
</feature>
<dbReference type="EMBL" id="CP144531">
    <property type="protein sequence ID" value="WWC59565.1"/>
    <property type="molecule type" value="Genomic_DNA"/>
</dbReference>
<feature type="domain" description="SIN1-type PH" evidence="4">
    <location>
        <begin position="714"/>
        <end position="811"/>
    </location>
</feature>
<feature type="compositionally biased region" description="Pro residues" evidence="2">
    <location>
        <begin position="523"/>
        <end position="533"/>
    </location>
</feature>
<feature type="region of interest" description="Disordered" evidence="2">
    <location>
        <begin position="65"/>
        <end position="106"/>
    </location>
</feature>
<evidence type="ECO:0000313" key="6">
    <source>
        <dbReference type="Proteomes" id="UP000078595"/>
    </source>
</evidence>
<dbReference type="GO" id="GO:0031932">
    <property type="term" value="C:TORC2 complex"/>
    <property type="evidence" value="ECO:0007669"/>
    <property type="project" value="InterPro"/>
</dbReference>
<dbReference type="InterPro" id="IPR011993">
    <property type="entry name" value="PH-like_dom_sf"/>
</dbReference>
<dbReference type="PANTHER" id="PTHR13335:SF1">
    <property type="entry name" value="TARGET OF RAPAMYCIN COMPLEX 2 SUBUNIT MAPKAP1"/>
    <property type="match status" value="1"/>
</dbReference>
<dbReference type="AlphaFoldDB" id="A0AAJ8KL07"/>
<proteinExistence type="inferred from homology"/>
<name>A0AAJ8KL07_9TREE</name>
<feature type="region of interest" description="Disordered" evidence="2">
    <location>
        <begin position="137"/>
        <end position="166"/>
    </location>
</feature>
<dbReference type="RefSeq" id="XP_018265372.2">
    <property type="nucleotide sequence ID" value="XM_018405091.2"/>
</dbReference>
<dbReference type="InterPro" id="IPR008828">
    <property type="entry name" value="Sin1/Avo1"/>
</dbReference>
<comment type="similarity">
    <text evidence="1">Belongs to the SIN1 family.</text>
</comment>
<protein>
    <recommendedName>
        <fullName evidence="7">Stress-activated map kinase-interacting protein 1</fullName>
    </recommendedName>
</protein>
<feature type="domain" description="CRIM" evidence="3">
    <location>
        <begin position="378"/>
        <end position="504"/>
    </location>
</feature>
<evidence type="ECO:0000259" key="3">
    <source>
        <dbReference type="Pfam" id="PF16978"/>
    </source>
</evidence>
<evidence type="ECO:0000256" key="1">
    <source>
        <dbReference type="ARBA" id="ARBA00009407"/>
    </source>
</evidence>
<feature type="compositionally biased region" description="Basic and acidic residues" evidence="2">
    <location>
        <begin position="303"/>
        <end position="330"/>
    </location>
</feature>
<dbReference type="Proteomes" id="UP000078595">
    <property type="component" value="Chromosome 2"/>
</dbReference>
<evidence type="ECO:0000256" key="2">
    <source>
        <dbReference type="SAM" id="MobiDB-lite"/>
    </source>
</evidence>
<dbReference type="GO" id="GO:0005886">
    <property type="term" value="C:plasma membrane"/>
    <property type="evidence" value="ECO:0007669"/>
    <property type="project" value="TreeGrafter"/>
</dbReference>
<feature type="compositionally biased region" description="Polar residues" evidence="2">
    <location>
        <begin position="537"/>
        <end position="547"/>
    </location>
</feature>
<dbReference type="GeneID" id="28965437"/>
<evidence type="ECO:0000313" key="5">
    <source>
        <dbReference type="EMBL" id="WWC59565.1"/>
    </source>
</evidence>
<keyword evidence="6" id="KW-1185">Reference proteome</keyword>
<dbReference type="Pfam" id="PF16979">
    <property type="entry name" value="SIN1_PH"/>
    <property type="match status" value="1"/>
</dbReference>
<organism evidence="5 6">
    <name type="scientific">Kwoniella dejecticola CBS 10117</name>
    <dbReference type="NCBI Taxonomy" id="1296121"/>
    <lineage>
        <taxon>Eukaryota</taxon>
        <taxon>Fungi</taxon>
        <taxon>Dikarya</taxon>
        <taxon>Basidiomycota</taxon>
        <taxon>Agaricomycotina</taxon>
        <taxon>Tremellomycetes</taxon>
        <taxon>Tremellales</taxon>
        <taxon>Cryptococcaceae</taxon>
        <taxon>Kwoniella</taxon>
    </lineage>
</organism>
<accession>A0AAJ8KL07</accession>
<dbReference type="InterPro" id="IPR031313">
    <property type="entry name" value="Sin1_PH_dom"/>
</dbReference>
<dbReference type="PANTHER" id="PTHR13335">
    <property type="entry name" value="TARGET OF RAPAMYCIN COMPLEX 2 SUBUNIT MAPKAP1"/>
    <property type="match status" value="1"/>
</dbReference>
<reference evidence="5" key="1">
    <citation type="submission" date="2013-07" db="EMBL/GenBank/DDBJ databases">
        <authorList>
            <consortium name="The Broad Institute Genome Sequencing Platform"/>
            <person name="Cuomo C."/>
            <person name="Litvintseva A."/>
            <person name="Chen Y."/>
            <person name="Heitman J."/>
            <person name="Sun S."/>
            <person name="Springer D."/>
            <person name="Dromer F."/>
            <person name="Young S.K."/>
            <person name="Zeng Q."/>
            <person name="Gargeya S."/>
            <person name="Fitzgerald M."/>
            <person name="Abouelleil A."/>
            <person name="Alvarado L."/>
            <person name="Berlin A.M."/>
            <person name="Chapman S.B."/>
            <person name="Dewar J."/>
            <person name="Goldberg J."/>
            <person name="Griggs A."/>
            <person name="Gujja S."/>
            <person name="Hansen M."/>
            <person name="Howarth C."/>
            <person name="Imamovic A."/>
            <person name="Larimer J."/>
            <person name="McCowan C."/>
            <person name="Murphy C."/>
            <person name="Pearson M."/>
            <person name="Priest M."/>
            <person name="Roberts A."/>
            <person name="Saif S."/>
            <person name="Shea T."/>
            <person name="Sykes S."/>
            <person name="Wortman J."/>
            <person name="Nusbaum C."/>
            <person name="Birren B."/>
        </authorList>
    </citation>
    <scope>NUCLEOTIDE SEQUENCE</scope>
    <source>
        <strain evidence="5">CBS 10117</strain>
    </source>
</reference>
<evidence type="ECO:0008006" key="7">
    <source>
        <dbReference type="Google" id="ProtNLM"/>
    </source>
</evidence>
<reference evidence="5" key="2">
    <citation type="submission" date="2024-02" db="EMBL/GenBank/DDBJ databases">
        <title>Comparative genomics of Cryptococcus and Kwoniella reveals pathogenesis evolution and contrasting modes of karyotype evolution via chromosome fusion or intercentromeric recombination.</title>
        <authorList>
            <person name="Coelho M.A."/>
            <person name="David-Palma M."/>
            <person name="Shea T."/>
            <person name="Bowers K."/>
            <person name="McGinley-Smith S."/>
            <person name="Mohammad A.W."/>
            <person name="Gnirke A."/>
            <person name="Yurkov A.M."/>
            <person name="Nowrousian M."/>
            <person name="Sun S."/>
            <person name="Cuomo C.A."/>
            <person name="Heitman J."/>
        </authorList>
    </citation>
    <scope>NUCLEOTIDE SEQUENCE</scope>
    <source>
        <strain evidence="5">CBS 10117</strain>
    </source>
</reference>
<gene>
    <name evidence="5" type="ORF">I303_102121</name>
</gene>
<dbReference type="InterPro" id="IPR031567">
    <property type="entry name" value="CRIM_dom"/>
</dbReference>
<feature type="compositionally biased region" description="Polar residues" evidence="2">
    <location>
        <begin position="137"/>
        <end position="148"/>
    </location>
</feature>
<dbReference type="Pfam" id="PF16978">
    <property type="entry name" value="CRIM"/>
    <property type="match status" value="1"/>
</dbReference>
<feature type="compositionally biased region" description="Low complexity" evidence="2">
    <location>
        <begin position="548"/>
        <end position="557"/>
    </location>
</feature>
<dbReference type="KEGG" id="kdj:28965437"/>
<dbReference type="GO" id="GO:0038203">
    <property type="term" value="P:TORC2 signaling"/>
    <property type="evidence" value="ECO:0007669"/>
    <property type="project" value="TreeGrafter"/>
</dbReference>
<dbReference type="GO" id="GO:0005737">
    <property type="term" value="C:cytoplasm"/>
    <property type="evidence" value="ECO:0007669"/>
    <property type="project" value="TreeGrafter"/>
</dbReference>
<feature type="region of interest" description="Disordered" evidence="2">
    <location>
        <begin position="294"/>
        <end position="346"/>
    </location>
</feature>
<sequence>MAMISDVDYILQAVRLSSLRITDDPLTPRIISLDPSFALNPYITASGLSDIDRWPEIKRALDSPPLEPSYLSPDNGMPKRGGRERSGGLNYTQTIMGGKSGGAGMRVSGRTQTNEGRRAGHANARNNHRANSTSLINDITLSPGQGQDRTPTTATTTTANRTPVMDNGFFSPSGRPRADSAPVPNLLGIPTGGVGAGSILTLNGSSMLNTGRGLGMTSNPGVLEQALSTSEASNEELDHQEIRMNATPGTIGMEVEQSSLGQGEGGASQLAVTGITTGGVDRMVGALVDEGSDVDEDEAAEAENQRAHDQGHRTDSRRVSVDTMEGEKLDFTPVPLPSASTSPPKNTSALTALLNKHVPHLISHTSDSAVPIVDEPGTQPNPFTSLYARVAAPPSAPSLSLEMYFPHSKQPTDPIVAKVRKDATVEEVTGFGLYKYWEDGRLPLLSEEDEEVKWSAVGWGLRIVEDDGEVDEDFPPLDRESQISKFSYGQFAIVEATEEQIRQNAAKAPSIQRRPSRILAAPTPRPSRPPTQPPSRGNTLTVPSNIQSTSTSSSFSSNEQTPLGSVAGPGLSSTATAMKGSVGLSSTSSEIVRLKIRVTASADVHFTTTINVPSDMYIADLTEVLCKKKRLQMPATDWVLCLADLTLAIPLDRTVASLEGRTDLALVKRQWATEHGLRIDDRRGGDPSASIFKRQSEPAPMQRFGPGLADFTQTYKKYTVQRKIAIGRHERVLAIDGDYIHIMPSESRAFFDSMKTTSFHITLVASCKLTGRAGGFKINVWREGAQKRYEFEAENQRQATDIVNTIRSLMKSYSSERNSILPPPRPTSRR</sequence>
<dbReference type="Gene3D" id="2.30.29.30">
    <property type="entry name" value="Pleckstrin-homology domain (PH domain)/Phosphotyrosine-binding domain (PTB)"/>
    <property type="match status" value="1"/>
</dbReference>